<evidence type="ECO:0000256" key="4">
    <source>
        <dbReference type="PIRSR" id="PIRSR001365-1"/>
    </source>
</evidence>
<dbReference type="RefSeq" id="WP_128488295.1">
    <property type="nucleotide sequence ID" value="NZ_JBHLXB010000007.1"/>
</dbReference>
<comment type="similarity">
    <text evidence="1 3">Belongs to the DapA family.</text>
</comment>
<dbReference type="PRINTS" id="PR00146">
    <property type="entry name" value="DHPICSNTHASE"/>
</dbReference>
<feature type="binding site" evidence="5">
    <location>
        <position position="47"/>
    </location>
    <ligand>
        <name>pyruvate</name>
        <dbReference type="ChEBI" id="CHEBI:15361"/>
    </ligand>
</feature>
<keyword evidence="7" id="KW-1185">Reference proteome</keyword>
<proteinExistence type="inferred from homology"/>
<evidence type="ECO:0000313" key="6">
    <source>
        <dbReference type="EMBL" id="RWY41553.1"/>
    </source>
</evidence>
<evidence type="ECO:0000256" key="3">
    <source>
        <dbReference type="PIRNR" id="PIRNR001365"/>
    </source>
</evidence>
<comment type="caution">
    <text evidence="6">The sequence shown here is derived from an EMBL/GenBank/DDBJ whole genome shotgun (WGS) entry which is preliminary data.</text>
</comment>
<reference evidence="6 7" key="1">
    <citation type="journal article" date="2015" name="Int. J. Syst. Evol. Microbiol.">
        <title>Gemmobacter intermedius sp. nov., isolated from a white stork (Ciconia ciconia).</title>
        <authorList>
            <person name="Kampfer P."/>
            <person name="Jerzak L."/>
            <person name="Wilharm G."/>
            <person name="Golke J."/>
            <person name="Busse H.J."/>
            <person name="Glaeser S.P."/>
        </authorList>
    </citation>
    <scope>NUCLEOTIDE SEQUENCE [LARGE SCALE GENOMIC DNA]</scope>
    <source>
        <strain evidence="6 7">119/4</strain>
    </source>
</reference>
<feature type="active site" description="Proton donor/acceptor" evidence="4">
    <location>
        <position position="135"/>
    </location>
</feature>
<dbReference type="EMBL" id="SBLC01000010">
    <property type="protein sequence ID" value="RWY41553.1"/>
    <property type="molecule type" value="Genomic_DNA"/>
</dbReference>
<evidence type="ECO:0000256" key="5">
    <source>
        <dbReference type="PIRSR" id="PIRSR001365-2"/>
    </source>
</evidence>
<dbReference type="InterPro" id="IPR002220">
    <property type="entry name" value="DapA-like"/>
</dbReference>
<name>A0A444MC34_9RHOB</name>
<dbReference type="AlphaFoldDB" id="A0A444MC34"/>
<dbReference type="PIRSF" id="PIRSF001365">
    <property type="entry name" value="DHDPS"/>
    <property type="match status" value="1"/>
</dbReference>
<dbReference type="InterPro" id="IPR013785">
    <property type="entry name" value="Aldolase_TIM"/>
</dbReference>
<dbReference type="GO" id="GO:0008840">
    <property type="term" value="F:4-hydroxy-tetrahydrodipicolinate synthase activity"/>
    <property type="evidence" value="ECO:0007669"/>
    <property type="project" value="TreeGrafter"/>
</dbReference>
<evidence type="ECO:0000256" key="1">
    <source>
        <dbReference type="ARBA" id="ARBA00007592"/>
    </source>
</evidence>
<dbReference type="Proteomes" id="UP000287168">
    <property type="component" value="Unassembled WGS sequence"/>
</dbReference>
<dbReference type="SMART" id="SM01130">
    <property type="entry name" value="DHDPS"/>
    <property type="match status" value="1"/>
</dbReference>
<dbReference type="CDD" id="cd00408">
    <property type="entry name" value="DHDPS-like"/>
    <property type="match status" value="1"/>
</dbReference>
<evidence type="ECO:0000256" key="2">
    <source>
        <dbReference type="ARBA" id="ARBA00023239"/>
    </source>
</evidence>
<dbReference type="SUPFAM" id="SSF51569">
    <property type="entry name" value="Aldolase"/>
    <property type="match status" value="1"/>
</dbReference>
<keyword evidence="2 3" id="KW-0456">Lyase</keyword>
<organism evidence="6 7">
    <name type="scientific">Falsigemmobacter intermedius</name>
    <dbReference type="NCBI Taxonomy" id="1553448"/>
    <lineage>
        <taxon>Bacteria</taxon>
        <taxon>Pseudomonadati</taxon>
        <taxon>Pseudomonadota</taxon>
        <taxon>Alphaproteobacteria</taxon>
        <taxon>Rhodobacterales</taxon>
        <taxon>Paracoccaceae</taxon>
        <taxon>Falsigemmobacter</taxon>
    </lineage>
</organism>
<accession>A0A444MC34</accession>
<dbReference type="PANTHER" id="PTHR12128:SF66">
    <property type="entry name" value="4-HYDROXY-2-OXOGLUTARATE ALDOLASE, MITOCHONDRIAL"/>
    <property type="match status" value="1"/>
</dbReference>
<dbReference type="Pfam" id="PF00701">
    <property type="entry name" value="DHDPS"/>
    <property type="match status" value="1"/>
</dbReference>
<dbReference type="Gene3D" id="3.20.20.70">
    <property type="entry name" value="Aldolase class I"/>
    <property type="match status" value="1"/>
</dbReference>
<sequence length="298" mass="32128">MSAFSGLSAFPVTPANSEGVVDTTRLAQTLDQLITAGVDSLGVLGSTGSYMYLSPAERDRTLRAAGEVCAGRRPLLAGVGALTTREAIAHATCARKAGAGAGLLAMVSYTPLTEDEIVEHTRRVSEESGLPICIYDNPATTRVTISDDLLARLAELPGVIAVKNPATGPEDIARRLKTQRHRLPEHVSIGFSADWHCAEALLRGADTWYSVLAGTLPRPCVALAKAARQGDEAETQRINQNLEPLWELFRTFGSFRVVQEMARQLGQTLYPPQAPILPVDPEISRKINHLMSTPHLQT</sequence>
<gene>
    <name evidence="6" type="ORF">EP867_08915</name>
</gene>
<dbReference type="PANTHER" id="PTHR12128">
    <property type="entry name" value="DIHYDRODIPICOLINATE SYNTHASE"/>
    <property type="match status" value="1"/>
</dbReference>
<evidence type="ECO:0000313" key="7">
    <source>
        <dbReference type="Proteomes" id="UP000287168"/>
    </source>
</evidence>
<protein>
    <submittedName>
        <fullName evidence="6">Dihydrodipicolinate synthase family protein</fullName>
    </submittedName>
</protein>
<feature type="active site" description="Schiff-base intermediate with substrate" evidence="4">
    <location>
        <position position="163"/>
    </location>
</feature>
<dbReference type="OrthoDB" id="9778880at2"/>